<evidence type="ECO:0000313" key="4">
    <source>
        <dbReference type="EMBL" id="MCY1008273.1"/>
    </source>
</evidence>
<feature type="transmembrane region" description="Helical" evidence="2">
    <location>
        <begin position="48"/>
        <end position="66"/>
    </location>
</feature>
<comment type="caution">
    <text evidence="4">The sequence shown here is derived from an EMBL/GenBank/DDBJ whole genome shotgun (WGS) entry which is preliminary data.</text>
</comment>
<evidence type="ECO:0000256" key="1">
    <source>
        <dbReference type="SAM" id="MobiDB-lite"/>
    </source>
</evidence>
<name>A0A9X3EQE3_9BACT</name>
<organism evidence="4 5">
    <name type="scientific">Nannocystis pusilla</name>
    <dbReference type="NCBI Taxonomy" id="889268"/>
    <lineage>
        <taxon>Bacteria</taxon>
        <taxon>Pseudomonadati</taxon>
        <taxon>Myxococcota</taxon>
        <taxon>Polyangia</taxon>
        <taxon>Nannocystales</taxon>
        <taxon>Nannocystaceae</taxon>
        <taxon>Nannocystis</taxon>
    </lineage>
</organism>
<protein>
    <submittedName>
        <fullName evidence="4">Uncharacterized protein</fullName>
    </submittedName>
</protein>
<keyword evidence="2" id="KW-0812">Transmembrane</keyword>
<keyword evidence="5" id="KW-1185">Reference proteome</keyword>
<evidence type="ECO:0000256" key="3">
    <source>
        <dbReference type="SAM" id="SignalP"/>
    </source>
</evidence>
<dbReference type="RefSeq" id="WP_267770909.1">
    <property type="nucleotide sequence ID" value="NZ_JAPNKE010000002.1"/>
</dbReference>
<evidence type="ECO:0000313" key="5">
    <source>
        <dbReference type="Proteomes" id="UP001150924"/>
    </source>
</evidence>
<dbReference type="AlphaFoldDB" id="A0A9X3EQE3"/>
<evidence type="ECO:0000256" key="2">
    <source>
        <dbReference type="SAM" id="Phobius"/>
    </source>
</evidence>
<proteinExistence type="predicted"/>
<feature type="compositionally biased region" description="Basic and acidic residues" evidence="1">
    <location>
        <begin position="25"/>
        <end position="46"/>
    </location>
</feature>
<keyword evidence="2" id="KW-1133">Transmembrane helix</keyword>
<gene>
    <name evidence="4" type="ORF">OV079_22465</name>
</gene>
<sequence>MLRSSSLALALFAWPTLAAADVLPDAERPHDWEPRDPPRPAPPPEKELPALALWLAALTAAALVAGTRARLQERPR</sequence>
<feature type="signal peptide" evidence="3">
    <location>
        <begin position="1"/>
        <end position="20"/>
    </location>
</feature>
<reference evidence="4" key="1">
    <citation type="submission" date="2022-11" db="EMBL/GenBank/DDBJ databases">
        <title>Minimal conservation of predation-associated metabolite biosynthetic gene clusters underscores biosynthetic potential of Myxococcota including descriptions for ten novel species: Archangium lansinium sp. nov., Myxococcus landrumus sp. nov., Nannocystis bai.</title>
        <authorList>
            <person name="Ahearne A."/>
            <person name="Stevens C."/>
            <person name="Phillips K."/>
        </authorList>
    </citation>
    <scope>NUCLEOTIDE SEQUENCE</scope>
    <source>
        <strain evidence="4">Na p29</strain>
    </source>
</reference>
<feature type="chain" id="PRO_5040955610" evidence="3">
    <location>
        <begin position="21"/>
        <end position="76"/>
    </location>
</feature>
<feature type="region of interest" description="Disordered" evidence="1">
    <location>
        <begin position="24"/>
        <end position="46"/>
    </location>
</feature>
<keyword evidence="2" id="KW-0472">Membrane</keyword>
<keyword evidence="3" id="KW-0732">Signal</keyword>
<dbReference type="EMBL" id="JAPNKE010000002">
    <property type="protein sequence ID" value="MCY1008273.1"/>
    <property type="molecule type" value="Genomic_DNA"/>
</dbReference>
<dbReference type="Proteomes" id="UP001150924">
    <property type="component" value="Unassembled WGS sequence"/>
</dbReference>
<accession>A0A9X3EQE3</accession>